<protein>
    <submittedName>
        <fullName evidence="7">ABC transporter substrate-binding protein</fullName>
    </submittedName>
</protein>
<dbReference type="RefSeq" id="WP_066335098.1">
    <property type="nucleotide sequence ID" value="NZ_JAXOJX010000047.1"/>
</dbReference>
<feature type="chain" id="PRO_5046158569" evidence="5">
    <location>
        <begin position="23"/>
        <end position="411"/>
    </location>
</feature>
<keyword evidence="4" id="KW-0029">Amino-acid transport</keyword>
<sequence>MSLLKTGLSALALAAMSTLAMAADTIKIGVSGPFTGGSSSMGVSMRDGVRLAAEEINKAGGVLGRQIQLVERDDEAKNERGVQIAQELINKERVAAVVGYINTGVALASQRFFQDAKIPVMNNVATGSVITQQFADQPENYVFRNSAHDSIQAPMIVEEAVARRGFKKVAILADSTNYGQLGRQDLEKALELKGLKPVAVEKFNIKDVDMTAQLLKAKEAGAEAILTYGIGPELAQIANGMTKLGWKVPMIGSWTLSMANYIDNAGPGGEGARMPQTFIQEPTTPKRQSFIINYLRTFKPKNNRIDSPVSAAQGYDSIYLLAAAMQQAGSTEGPKVRAALEDLKTPVEGVVTTYSKPYTAKDHEAITANIPVLGEVKGQRVVYAYEADFKKASEVRVKDVNAKGALVQTKK</sequence>
<feature type="signal peptide" evidence="5">
    <location>
        <begin position="1"/>
        <end position="22"/>
    </location>
</feature>
<keyword evidence="2" id="KW-0813">Transport</keyword>
<dbReference type="InterPro" id="IPR051010">
    <property type="entry name" value="BCAA_transport"/>
</dbReference>
<dbReference type="SUPFAM" id="SSF53822">
    <property type="entry name" value="Periplasmic binding protein-like I"/>
    <property type="match status" value="1"/>
</dbReference>
<dbReference type="InterPro" id="IPR028081">
    <property type="entry name" value="Leu-bd"/>
</dbReference>
<dbReference type="Gene3D" id="3.40.50.2300">
    <property type="match status" value="2"/>
</dbReference>
<name>A0ABU5IL38_9BURK</name>
<evidence type="ECO:0000256" key="3">
    <source>
        <dbReference type="ARBA" id="ARBA00022729"/>
    </source>
</evidence>
<proteinExistence type="inferred from homology"/>
<dbReference type="InterPro" id="IPR028082">
    <property type="entry name" value="Peripla_BP_I"/>
</dbReference>
<gene>
    <name evidence="7" type="ORF">SM757_23805</name>
</gene>
<dbReference type="PANTHER" id="PTHR30483:SF38">
    <property type="entry name" value="BLR7848 PROTEIN"/>
    <property type="match status" value="1"/>
</dbReference>
<reference evidence="7 8" key="1">
    <citation type="submission" date="2023-11" db="EMBL/GenBank/DDBJ databases">
        <title>Draft genome of Azohydromonas lata strain H1 (DSM1123), a polyhydroxyalkanoate producer.</title>
        <authorList>
            <person name="Traversa D."/>
            <person name="D'Addabbo P."/>
            <person name="Pazzani C."/>
            <person name="Manzari C."/>
            <person name="Chiara M."/>
            <person name="Scrascia M."/>
        </authorList>
    </citation>
    <scope>NUCLEOTIDE SEQUENCE [LARGE SCALE GENOMIC DNA]</scope>
    <source>
        <strain evidence="7 8">H1</strain>
    </source>
</reference>
<dbReference type="Proteomes" id="UP001293718">
    <property type="component" value="Unassembled WGS sequence"/>
</dbReference>
<dbReference type="Pfam" id="PF13458">
    <property type="entry name" value="Peripla_BP_6"/>
    <property type="match status" value="1"/>
</dbReference>
<evidence type="ECO:0000256" key="5">
    <source>
        <dbReference type="SAM" id="SignalP"/>
    </source>
</evidence>
<dbReference type="EMBL" id="JAXOJX010000047">
    <property type="protein sequence ID" value="MDZ5459607.1"/>
    <property type="molecule type" value="Genomic_DNA"/>
</dbReference>
<evidence type="ECO:0000313" key="7">
    <source>
        <dbReference type="EMBL" id="MDZ5459607.1"/>
    </source>
</evidence>
<dbReference type="CDD" id="cd06335">
    <property type="entry name" value="PBP1_ABC_ligand_binding-like"/>
    <property type="match status" value="1"/>
</dbReference>
<dbReference type="InterPro" id="IPR000709">
    <property type="entry name" value="Leu_Ile_Val-bd"/>
</dbReference>
<keyword evidence="8" id="KW-1185">Reference proteome</keyword>
<comment type="similarity">
    <text evidence="1">Belongs to the leucine-binding protein family.</text>
</comment>
<comment type="caution">
    <text evidence="7">The sequence shown here is derived from an EMBL/GenBank/DDBJ whole genome shotgun (WGS) entry which is preliminary data.</text>
</comment>
<evidence type="ECO:0000256" key="2">
    <source>
        <dbReference type="ARBA" id="ARBA00022448"/>
    </source>
</evidence>
<organism evidence="7 8">
    <name type="scientific">Azohydromonas lata</name>
    <dbReference type="NCBI Taxonomy" id="45677"/>
    <lineage>
        <taxon>Bacteria</taxon>
        <taxon>Pseudomonadati</taxon>
        <taxon>Pseudomonadota</taxon>
        <taxon>Betaproteobacteria</taxon>
        <taxon>Burkholderiales</taxon>
        <taxon>Sphaerotilaceae</taxon>
        <taxon>Azohydromonas</taxon>
    </lineage>
</organism>
<dbReference type="PANTHER" id="PTHR30483">
    <property type="entry name" value="LEUCINE-SPECIFIC-BINDING PROTEIN"/>
    <property type="match status" value="1"/>
</dbReference>
<evidence type="ECO:0000256" key="1">
    <source>
        <dbReference type="ARBA" id="ARBA00010062"/>
    </source>
</evidence>
<keyword evidence="3 5" id="KW-0732">Signal</keyword>
<accession>A0ABU5IL38</accession>
<evidence type="ECO:0000313" key="8">
    <source>
        <dbReference type="Proteomes" id="UP001293718"/>
    </source>
</evidence>
<feature type="domain" description="Leucine-binding protein" evidence="6">
    <location>
        <begin position="25"/>
        <end position="367"/>
    </location>
</feature>
<evidence type="ECO:0000259" key="6">
    <source>
        <dbReference type="Pfam" id="PF13458"/>
    </source>
</evidence>
<evidence type="ECO:0000256" key="4">
    <source>
        <dbReference type="ARBA" id="ARBA00022970"/>
    </source>
</evidence>
<dbReference type="PRINTS" id="PR00337">
    <property type="entry name" value="LEUILEVALBP"/>
</dbReference>